<dbReference type="InterPro" id="IPR000192">
    <property type="entry name" value="Aminotrans_V_dom"/>
</dbReference>
<comment type="similarity">
    <text evidence="2 8">Belongs to the class-V pyridoxal-phosphate-dependent aminotransferase family.</text>
</comment>
<dbReference type="InterPro" id="IPR020578">
    <property type="entry name" value="Aminotrans_V_PyrdxlP_BS"/>
</dbReference>
<dbReference type="AlphaFoldDB" id="A0A540VSN9"/>
<accession>A0A540VSN9</accession>
<dbReference type="STRING" id="1260251.SPISAL_04895"/>
<dbReference type="PIRSF" id="PIRSF000524">
    <property type="entry name" value="SPT"/>
    <property type="match status" value="1"/>
</dbReference>
<evidence type="ECO:0000256" key="4">
    <source>
        <dbReference type="ARBA" id="ARBA00022679"/>
    </source>
</evidence>
<dbReference type="Gene3D" id="3.90.1150.10">
    <property type="entry name" value="Aspartate Aminotransferase, domain 1"/>
    <property type="match status" value="1"/>
</dbReference>
<evidence type="ECO:0000256" key="6">
    <source>
        <dbReference type="PIRSR" id="PIRSR000524-1"/>
    </source>
</evidence>
<dbReference type="PROSITE" id="PS00595">
    <property type="entry name" value="AA_TRANSFER_CLASS_5"/>
    <property type="match status" value="1"/>
</dbReference>
<dbReference type="InterPro" id="IPR015424">
    <property type="entry name" value="PyrdxlP-dep_Trfase"/>
</dbReference>
<dbReference type="InterPro" id="IPR015421">
    <property type="entry name" value="PyrdxlP-dep_Trfase_major"/>
</dbReference>
<dbReference type="Gene3D" id="3.40.640.10">
    <property type="entry name" value="Type I PLP-dependent aspartate aminotransferase-like (Major domain)"/>
    <property type="match status" value="1"/>
</dbReference>
<evidence type="ECO:0000259" key="10">
    <source>
        <dbReference type="Pfam" id="PF00266"/>
    </source>
</evidence>
<dbReference type="PANTHER" id="PTHR21152:SF24">
    <property type="entry name" value="ALANINE--GLYOXYLATE AMINOTRANSFERASE 1"/>
    <property type="match status" value="1"/>
</dbReference>
<feature type="binding site" evidence="6">
    <location>
        <position position="341"/>
    </location>
    <ligand>
        <name>substrate</name>
    </ligand>
</feature>
<keyword evidence="4 11" id="KW-0808">Transferase</keyword>
<sequence length="396" mass="42027">MQSQNPIFIPGPTNIPERIRLAMARPAWDHRTEAFEAFFGPLREDLKTVFGTEQGEVVLFTGSGTTGWDVALSNLLAPGDRVLATSHGMFSQRWIDLARSLGLVVDVIEAEWGEGIPMDAMESALAEDTQGAIKAVLAVHNETATGVTSDIGRVRQAMDQQQHPALLFVDGVSSIGSLPFHMDDWGVDVAVSGSQKGFMLPTGLAVVAISERAEQEAAARSHPRGHLDLGPMLKASRANSYPWTPAIGLIGALRESVDMLMEEGLPAVYARHTHLAGGVRAAAEAWGLPICAKHPALYSDTVTAIHVPAPHSAAELVAHANRRYGVSFGVGLGPLSDRVFRIGHLGQLTETLLLSGLATAEMALLDLGVAIEPGSGVAAAQGHFRAVITESQEQIA</sequence>
<dbReference type="EMBL" id="VIFK01000040">
    <property type="protein sequence ID" value="TQE99768.1"/>
    <property type="molecule type" value="Genomic_DNA"/>
</dbReference>
<protein>
    <submittedName>
        <fullName evidence="11">Aminotransferase class V-fold PLP-dependent enzyme</fullName>
    </submittedName>
</protein>
<evidence type="ECO:0000313" key="11">
    <source>
        <dbReference type="EMBL" id="TQE99768.1"/>
    </source>
</evidence>
<feature type="domain" description="Aminotransferase class V" evidence="10">
    <location>
        <begin position="30"/>
        <end position="285"/>
    </location>
</feature>
<dbReference type="GO" id="GO:0008453">
    <property type="term" value="F:alanine-glyoxylate transaminase activity"/>
    <property type="evidence" value="ECO:0007669"/>
    <property type="project" value="TreeGrafter"/>
</dbReference>
<dbReference type="FunFam" id="3.90.1150.10:FF:000031">
    <property type="entry name" value="Serine--glyoxylate aminotransferase"/>
    <property type="match status" value="1"/>
</dbReference>
<evidence type="ECO:0000256" key="2">
    <source>
        <dbReference type="ARBA" id="ARBA00009236"/>
    </source>
</evidence>
<dbReference type="FunFam" id="3.40.640.10:FF:000054">
    <property type="entry name" value="Serine--glyoxylate aminotransferase"/>
    <property type="match status" value="1"/>
</dbReference>
<dbReference type="Pfam" id="PF00266">
    <property type="entry name" value="Aminotran_5"/>
    <property type="match status" value="1"/>
</dbReference>
<dbReference type="Proteomes" id="UP000315400">
    <property type="component" value="Unassembled WGS sequence"/>
</dbReference>
<dbReference type="GO" id="GO:0019265">
    <property type="term" value="P:glycine biosynthetic process, by transamination of glyoxylate"/>
    <property type="evidence" value="ECO:0007669"/>
    <property type="project" value="TreeGrafter"/>
</dbReference>
<dbReference type="InterPro" id="IPR015422">
    <property type="entry name" value="PyrdxlP-dep_Trfase_small"/>
</dbReference>
<keyword evidence="3 11" id="KW-0032">Aminotransferase</keyword>
<dbReference type="InterPro" id="IPR024169">
    <property type="entry name" value="SP_NH2Trfase/AEP_transaminase"/>
</dbReference>
<gene>
    <name evidence="11" type="ORF">FKY71_06830</name>
</gene>
<proteinExistence type="inferred from homology"/>
<comment type="caution">
    <text evidence="11">The sequence shown here is derived from an EMBL/GenBank/DDBJ whole genome shotgun (WGS) entry which is preliminary data.</text>
</comment>
<keyword evidence="5 7" id="KW-0663">Pyridoxal phosphate</keyword>
<dbReference type="GO" id="GO:0004760">
    <property type="term" value="F:L-serine-pyruvate transaminase activity"/>
    <property type="evidence" value="ECO:0007669"/>
    <property type="project" value="TreeGrafter"/>
</dbReference>
<evidence type="ECO:0000256" key="1">
    <source>
        <dbReference type="ARBA" id="ARBA00001933"/>
    </source>
</evidence>
<dbReference type="SUPFAM" id="SSF53383">
    <property type="entry name" value="PLP-dependent transferases"/>
    <property type="match status" value="1"/>
</dbReference>
<evidence type="ECO:0000256" key="5">
    <source>
        <dbReference type="ARBA" id="ARBA00022898"/>
    </source>
</evidence>
<evidence type="ECO:0000313" key="12">
    <source>
        <dbReference type="Proteomes" id="UP000315400"/>
    </source>
</evidence>
<reference evidence="11 12" key="1">
    <citation type="submission" date="2019-06" db="EMBL/GenBank/DDBJ databases">
        <title>Metagenome assembled Genome of Spiribacter salinus SL48-SHIP from the microbial mat of Salt Lake 48 (Novosibirsk region, Russia).</title>
        <authorList>
            <person name="Shipova A."/>
            <person name="Rozanov A.S."/>
            <person name="Bryanskaya A.V."/>
            <person name="Peltek S.E."/>
        </authorList>
    </citation>
    <scope>NUCLEOTIDE SEQUENCE [LARGE SCALE GENOMIC DNA]</scope>
    <source>
        <strain evidence="11">SL48-SHIP-2</strain>
    </source>
</reference>
<name>A0A540VSN9_9GAMM</name>
<dbReference type="PANTHER" id="PTHR21152">
    <property type="entry name" value="AMINOTRANSFERASE CLASS V"/>
    <property type="match status" value="1"/>
</dbReference>
<comment type="cofactor">
    <cofactor evidence="1 7 9">
        <name>pyridoxal 5'-phosphate</name>
        <dbReference type="ChEBI" id="CHEBI:597326"/>
    </cofactor>
</comment>
<feature type="modified residue" description="N6-(pyridoxal phosphate)lysine" evidence="7">
    <location>
        <position position="196"/>
    </location>
</feature>
<evidence type="ECO:0000256" key="7">
    <source>
        <dbReference type="PIRSR" id="PIRSR000524-50"/>
    </source>
</evidence>
<evidence type="ECO:0000256" key="9">
    <source>
        <dbReference type="RuleBase" id="RU004504"/>
    </source>
</evidence>
<evidence type="ECO:0000256" key="3">
    <source>
        <dbReference type="ARBA" id="ARBA00022576"/>
    </source>
</evidence>
<evidence type="ECO:0000256" key="8">
    <source>
        <dbReference type="RuleBase" id="RU004075"/>
    </source>
</evidence>
<organism evidence="11 12">
    <name type="scientific">Spiribacter salinus</name>
    <dbReference type="NCBI Taxonomy" id="1335746"/>
    <lineage>
        <taxon>Bacteria</taxon>
        <taxon>Pseudomonadati</taxon>
        <taxon>Pseudomonadota</taxon>
        <taxon>Gammaproteobacteria</taxon>
        <taxon>Chromatiales</taxon>
        <taxon>Ectothiorhodospiraceae</taxon>
        <taxon>Spiribacter</taxon>
    </lineage>
</organism>